<organism evidence="1 2">
    <name type="scientific">Calocera viscosa (strain TUFC12733)</name>
    <dbReference type="NCBI Taxonomy" id="1330018"/>
    <lineage>
        <taxon>Eukaryota</taxon>
        <taxon>Fungi</taxon>
        <taxon>Dikarya</taxon>
        <taxon>Basidiomycota</taxon>
        <taxon>Agaricomycotina</taxon>
        <taxon>Dacrymycetes</taxon>
        <taxon>Dacrymycetales</taxon>
        <taxon>Dacrymycetaceae</taxon>
        <taxon>Calocera</taxon>
    </lineage>
</organism>
<dbReference type="Gene3D" id="1.25.40.10">
    <property type="entry name" value="Tetratricopeptide repeat domain"/>
    <property type="match status" value="1"/>
</dbReference>
<keyword evidence="2" id="KW-1185">Reference proteome</keyword>
<protein>
    <submittedName>
        <fullName evidence="1">TPR-like protein</fullName>
    </submittedName>
</protein>
<proteinExistence type="predicted"/>
<evidence type="ECO:0000313" key="1">
    <source>
        <dbReference type="EMBL" id="KZO92329.1"/>
    </source>
</evidence>
<dbReference type="AlphaFoldDB" id="A0A167I5Q4"/>
<gene>
    <name evidence="1" type="ORF">CALVIDRAFT_530155</name>
</gene>
<dbReference type="Proteomes" id="UP000076738">
    <property type="component" value="Unassembled WGS sequence"/>
</dbReference>
<evidence type="ECO:0000313" key="2">
    <source>
        <dbReference type="Proteomes" id="UP000076738"/>
    </source>
</evidence>
<dbReference type="InterPro" id="IPR011990">
    <property type="entry name" value="TPR-like_helical_dom_sf"/>
</dbReference>
<sequence length="413" mass="45606">MLVVAFHQVQQLVLQATGFGKDVEVTAESVSEMLQAAKEILEVNADMSFIAWCTQLQGTLALATGEVEEAISFGEATIAAFEELQNGFGVAQGQYILGSAFIWQRKWEEGDELLRIALASYHKYSFRQGVAITHRILGMSCVLQWKLEDAIKEHTIAAETFEGMGDVAEAAMSMRHCSHVYVSMGQPLDAIRILFDVISSYELLGDKLRCAGCLLELGNWLDSVGLFQESLEQHLLGLQLCEDLNLEQAVAFFKCGAAGSLCKLAYSDPSDVNFEAGQEADRLLREVLLVFEHVDHLDPTLTVLTSPNPFGLTLEELRAGLKRDLAAAWMVSGREASESIKLAEEALAEFTDLDDKMEIATCKVILADIMVHDDDTRTQAMASMEEALTILKELELPKGSFVLELEEYHTRAT</sequence>
<name>A0A167I5Q4_CALVF</name>
<reference evidence="1 2" key="1">
    <citation type="journal article" date="2016" name="Mol. Biol. Evol.">
        <title>Comparative Genomics of Early-Diverging Mushroom-Forming Fungi Provides Insights into the Origins of Lignocellulose Decay Capabilities.</title>
        <authorList>
            <person name="Nagy L.G."/>
            <person name="Riley R."/>
            <person name="Tritt A."/>
            <person name="Adam C."/>
            <person name="Daum C."/>
            <person name="Floudas D."/>
            <person name="Sun H."/>
            <person name="Yadav J.S."/>
            <person name="Pangilinan J."/>
            <person name="Larsson K.H."/>
            <person name="Matsuura K."/>
            <person name="Barry K."/>
            <person name="Labutti K."/>
            <person name="Kuo R."/>
            <person name="Ohm R.A."/>
            <person name="Bhattacharya S.S."/>
            <person name="Shirouzu T."/>
            <person name="Yoshinaga Y."/>
            <person name="Martin F.M."/>
            <person name="Grigoriev I.V."/>
            <person name="Hibbett D.S."/>
        </authorList>
    </citation>
    <scope>NUCLEOTIDE SEQUENCE [LARGE SCALE GENOMIC DNA]</scope>
    <source>
        <strain evidence="1 2">TUFC12733</strain>
    </source>
</reference>
<dbReference type="SUPFAM" id="SSF48452">
    <property type="entry name" value="TPR-like"/>
    <property type="match status" value="1"/>
</dbReference>
<accession>A0A167I5Q4</accession>
<dbReference type="EMBL" id="KV417311">
    <property type="protein sequence ID" value="KZO92329.1"/>
    <property type="molecule type" value="Genomic_DNA"/>
</dbReference>
<dbReference type="OrthoDB" id="10536223at2759"/>